<comment type="cofactor">
    <cofactor evidence="3">
        <name>Mg(2+)</name>
        <dbReference type="ChEBI" id="CHEBI:18420"/>
    </cofactor>
    <text evidence="3">Binds 1 Mg(2+) ion.</text>
</comment>
<feature type="binding site" evidence="3">
    <location>
        <position position="549"/>
    </location>
    <ligand>
        <name>Zn(2+)</name>
        <dbReference type="ChEBI" id="CHEBI:29105"/>
        <label>2</label>
    </ligand>
</feature>
<accession>A0A212K3F0</accession>
<organism evidence="5">
    <name type="scientific">uncultured Dysgonomonas sp</name>
    <dbReference type="NCBI Taxonomy" id="206096"/>
    <lineage>
        <taxon>Bacteria</taxon>
        <taxon>Pseudomonadati</taxon>
        <taxon>Bacteroidota</taxon>
        <taxon>Bacteroidia</taxon>
        <taxon>Bacteroidales</taxon>
        <taxon>Dysgonomonadaceae</taxon>
        <taxon>Dysgonomonas</taxon>
        <taxon>environmental samples</taxon>
    </lineage>
</organism>
<proteinExistence type="inferred from homology"/>
<dbReference type="EMBL" id="FLUM01000003">
    <property type="protein sequence ID" value="SBW06176.1"/>
    <property type="molecule type" value="Genomic_DNA"/>
</dbReference>
<keyword evidence="3" id="KW-0460">Magnesium</keyword>
<dbReference type="SUPFAM" id="SSF51695">
    <property type="entry name" value="PLC-like phosphodiesterases"/>
    <property type="match status" value="1"/>
</dbReference>
<keyword evidence="1" id="KW-0597">Phosphoprotein</keyword>
<dbReference type="InterPro" id="IPR039559">
    <property type="entry name" value="AIM6_PI-PLC-like_dom"/>
</dbReference>
<dbReference type="GO" id="GO:0004035">
    <property type="term" value="F:alkaline phosphatase activity"/>
    <property type="evidence" value="ECO:0007669"/>
    <property type="project" value="TreeGrafter"/>
</dbReference>
<dbReference type="PANTHER" id="PTHR11596">
    <property type="entry name" value="ALKALINE PHOSPHATASE"/>
    <property type="match status" value="1"/>
</dbReference>
<dbReference type="PANTHER" id="PTHR11596:SF5">
    <property type="entry name" value="ALKALINE PHOSPHATASE"/>
    <property type="match status" value="1"/>
</dbReference>
<feature type="binding site" evidence="3">
    <location>
        <position position="338"/>
    </location>
    <ligand>
        <name>Zn(2+)</name>
        <dbReference type="ChEBI" id="CHEBI:29105"/>
        <label>2</label>
    </ligand>
</feature>
<gene>
    <name evidence="5" type="ORF">KL86DYS1_31305</name>
</gene>
<evidence type="ECO:0000256" key="3">
    <source>
        <dbReference type="PIRSR" id="PIRSR601952-2"/>
    </source>
</evidence>
<feature type="binding site" evidence="3">
    <location>
        <position position="592"/>
    </location>
    <ligand>
        <name>Zn(2+)</name>
        <dbReference type="ChEBI" id="CHEBI:29105"/>
        <label>2</label>
    </ligand>
</feature>
<dbReference type="CDD" id="cd08577">
    <property type="entry name" value="PI-PLCc_GDPD_SF_unchar3"/>
    <property type="match status" value="1"/>
</dbReference>
<dbReference type="InterPro" id="IPR017850">
    <property type="entry name" value="Alkaline_phosphatase_core_sf"/>
</dbReference>
<keyword evidence="3" id="KW-0862">Zinc</keyword>
<dbReference type="InterPro" id="IPR017946">
    <property type="entry name" value="PLC-like_Pdiesterase_TIM-brl"/>
</dbReference>
<dbReference type="GO" id="GO:0006629">
    <property type="term" value="P:lipid metabolic process"/>
    <property type="evidence" value="ECO:0007669"/>
    <property type="project" value="InterPro"/>
</dbReference>
<dbReference type="GO" id="GO:0046872">
    <property type="term" value="F:metal ion binding"/>
    <property type="evidence" value="ECO:0007669"/>
    <property type="project" value="UniProtKB-KW"/>
</dbReference>
<dbReference type="CDD" id="cd16012">
    <property type="entry name" value="ALP"/>
    <property type="match status" value="1"/>
</dbReference>
<dbReference type="Pfam" id="PF00245">
    <property type="entry name" value="Alk_phosphatase"/>
    <property type="match status" value="1"/>
</dbReference>
<reference evidence="5" key="1">
    <citation type="submission" date="2016-04" db="EMBL/GenBank/DDBJ databases">
        <authorList>
            <person name="Evans L.H."/>
            <person name="Alamgir A."/>
            <person name="Owens N."/>
            <person name="Weber N.D."/>
            <person name="Virtaneva K."/>
            <person name="Barbian K."/>
            <person name="Babar A."/>
            <person name="Rosenke K."/>
        </authorList>
    </citation>
    <scope>NUCLEOTIDE SEQUENCE</scope>
    <source>
        <strain evidence="5">86-1</strain>
    </source>
</reference>
<feature type="binding site" evidence="3">
    <location>
        <position position="553"/>
    </location>
    <ligand>
        <name>Zn(2+)</name>
        <dbReference type="ChEBI" id="CHEBI:29105"/>
        <label>2</label>
    </ligand>
</feature>
<dbReference type="Gene3D" id="3.40.720.10">
    <property type="entry name" value="Alkaline Phosphatase, subunit A"/>
    <property type="match status" value="1"/>
</dbReference>
<evidence type="ECO:0000256" key="4">
    <source>
        <dbReference type="RuleBase" id="RU003946"/>
    </source>
</evidence>
<feature type="binding site" evidence="3">
    <location>
        <position position="544"/>
    </location>
    <ligand>
        <name>Mg(2+)</name>
        <dbReference type="ChEBI" id="CHEBI:18420"/>
    </ligand>
</feature>
<name>A0A212K3F0_9BACT</name>
<dbReference type="AlphaFoldDB" id="A0A212K3F0"/>
<feature type="active site" description="Phosphoserine intermediate" evidence="2">
    <location>
        <position position="378"/>
    </location>
</feature>
<evidence type="ECO:0000256" key="2">
    <source>
        <dbReference type="PIRSR" id="PIRSR601952-1"/>
    </source>
</evidence>
<dbReference type="SUPFAM" id="SSF53649">
    <property type="entry name" value="Alkaline phosphatase-like"/>
    <property type="match status" value="1"/>
</dbReference>
<evidence type="ECO:0000313" key="5">
    <source>
        <dbReference type="EMBL" id="SBW06176.1"/>
    </source>
</evidence>
<dbReference type="GO" id="GO:0008081">
    <property type="term" value="F:phosphoric diester hydrolase activity"/>
    <property type="evidence" value="ECO:0007669"/>
    <property type="project" value="InterPro"/>
</dbReference>
<comment type="similarity">
    <text evidence="4">Belongs to the alkaline phosphatase family.</text>
</comment>
<dbReference type="RefSeq" id="WP_296943932.1">
    <property type="nucleotide sequence ID" value="NZ_LT599032.1"/>
</dbReference>
<evidence type="ECO:0008006" key="6">
    <source>
        <dbReference type="Google" id="ProtNLM"/>
    </source>
</evidence>
<feature type="binding site" evidence="3">
    <location>
        <position position="338"/>
    </location>
    <ligand>
        <name>Mg(2+)</name>
        <dbReference type="ChEBI" id="CHEBI:18420"/>
    </ligand>
</feature>
<evidence type="ECO:0000256" key="1">
    <source>
        <dbReference type="ARBA" id="ARBA00022553"/>
    </source>
</evidence>
<sequence>MTYILNRSFSALKLFLIAGLLIVCPSITFAQQQILIHSHNDYEQRVPFYQAYAQQVASIEADVYATNRKDELLVAHNKEDLGTAPTLDESYIKPIVALYKKNNGKAWENSDKTFILLIDLKTPANPTLDILVKKLKTYPEVFDPSVNPYAVRVVISGDRPAPVDFTKYPSFISFDGNGLDYTPEQLKHIAMISLPFKDYSQWNGKGTMIRDEYNKVTKAIEAVHALNKSIRFWGTPDGVTAWNTFHNIGVDYINTDRVEACTDYFYHFDNKNYHIAGNSAEVSDDVARAKRLDKTTVGFQGFNNKRLQLTKGIDIYQPTYLNDGADKPIKNVILLIGDGMGLSQVCAAETVNRGLSMLLLKHIGLQKTSSKDAYTTDSAAAGSALATGQSNSNRHISAADDGTPYPSMTDVLFPEGYACGVVTLGNIADATPAAFYGHSVERDNSDEITNWLLDGKLTLLNGSGMEVFTKRKDGRNMAEELKGKYRVTTSIDEINTANDKVVCIDERMEKAATEETLTLLAEATKEAIKKLSGASDKGFFLMVEGAKIDYAGHANSLPGSILETFSFDMAVAEALKFADSNGETLIIITGDHETGGLTLVDGELDKGHITARYMTDDHTPIMLPVYAYGPGADKFGGVYKNTQIFHKIKTLLGL</sequence>
<keyword evidence="3" id="KW-0479">Metal-binding</keyword>
<dbReference type="SMART" id="SM00098">
    <property type="entry name" value="alkPPc"/>
    <property type="match status" value="1"/>
</dbReference>
<dbReference type="PRINTS" id="PR00113">
    <property type="entry name" value="ALKPHPHTASE"/>
</dbReference>
<dbReference type="InterPro" id="IPR001952">
    <property type="entry name" value="Alkaline_phosphatase"/>
</dbReference>
<comment type="cofactor">
    <cofactor evidence="3">
        <name>Zn(2+)</name>
        <dbReference type="ChEBI" id="CHEBI:29105"/>
    </cofactor>
    <text evidence="3">Binds 2 Zn(2+) ions.</text>
</comment>
<protein>
    <recommendedName>
        <fullName evidence="6">Alkaline phosphatase</fullName>
    </recommendedName>
</protein>
<feature type="binding site" evidence="3">
    <location>
        <position position="429"/>
    </location>
    <ligand>
        <name>Mg(2+)</name>
        <dbReference type="ChEBI" id="CHEBI:18420"/>
    </ligand>
</feature>
<feature type="binding site" evidence="3">
    <location>
        <position position="591"/>
    </location>
    <ligand>
        <name>Zn(2+)</name>
        <dbReference type="ChEBI" id="CHEBI:29105"/>
        <label>2</label>
    </ligand>
</feature>
<feature type="binding site" evidence="3">
    <location>
        <position position="431"/>
    </location>
    <ligand>
        <name>Mg(2+)</name>
        <dbReference type="ChEBI" id="CHEBI:18420"/>
    </ligand>
</feature>